<keyword evidence="2" id="KW-1185">Reference proteome</keyword>
<organism evidence="1 2">
    <name type="scientific">Candidatus Cohnella colombiensis</name>
    <dbReference type="NCBI Taxonomy" id="3121368"/>
    <lineage>
        <taxon>Bacteria</taxon>
        <taxon>Bacillati</taxon>
        <taxon>Bacillota</taxon>
        <taxon>Bacilli</taxon>
        <taxon>Bacillales</taxon>
        <taxon>Paenibacillaceae</taxon>
        <taxon>Cohnella</taxon>
    </lineage>
</organism>
<protein>
    <submittedName>
        <fullName evidence="1">Leucine-rich repeat domain-containing protein</fullName>
    </submittedName>
</protein>
<dbReference type="EMBL" id="CP119317">
    <property type="protein sequence ID" value="WEK56091.1"/>
    <property type="molecule type" value="Genomic_DNA"/>
</dbReference>
<dbReference type="Gene3D" id="3.80.10.10">
    <property type="entry name" value="Ribonuclease Inhibitor"/>
    <property type="match status" value="1"/>
</dbReference>
<proteinExistence type="predicted"/>
<evidence type="ECO:0000313" key="2">
    <source>
        <dbReference type="Proteomes" id="UP001178662"/>
    </source>
</evidence>
<evidence type="ECO:0000313" key="1">
    <source>
        <dbReference type="EMBL" id="WEK56091.1"/>
    </source>
</evidence>
<dbReference type="AlphaFoldDB" id="A0AA95JD96"/>
<name>A0AA95JD96_9BACL</name>
<reference evidence="1" key="1">
    <citation type="submission" date="2023-03" db="EMBL/GenBank/DDBJ databases">
        <title>Andean soil-derived lignocellulolytic bacterial consortium as a source of novel taxa and putative plastic-active enzymes.</title>
        <authorList>
            <person name="Diaz-Garcia L."/>
            <person name="Chuvochina M."/>
            <person name="Feuerriegel G."/>
            <person name="Bunk B."/>
            <person name="Sproer C."/>
            <person name="Streit W.R."/>
            <person name="Rodriguez L.M."/>
            <person name="Overmann J."/>
            <person name="Jimenez D.J."/>
        </authorList>
    </citation>
    <scope>NUCLEOTIDE SEQUENCE</scope>
    <source>
        <strain evidence="1">MAG 2441</strain>
    </source>
</reference>
<dbReference type="Proteomes" id="UP001178662">
    <property type="component" value="Chromosome"/>
</dbReference>
<dbReference type="InterPro" id="IPR032675">
    <property type="entry name" value="LRR_dom_sf"/>
</dbReference>
<accession>A0AA95JD96</accession>
<sequence>MQRTIIDDLKNVEIITDEFIVKPDTKNIHLLNSKKVEHLNIYSFNQKQFEKAVEYFNVSSLSFYEFRVEDLSPIENLDKIESLSLTWNSKAVQLWNMEKNKQLRQLKVSDFSKLRSIELIKTGASLEILELSGGVWTRINIESLLPLSGLSRLKQLTLTNIKVDDQSLEPLLELKHLEVLELSNQFPVEEYAKLSVVLTETECNLFSAYTKLKSPIGDKDIMITGKGKPFLNSILDTKQINAFKTKFQKIQEHISNS</sequence>
<dbReference type="SUPFAM" id="SSF52047">
    <property type="entry name" value="RNI-like"/>
    <property type="match status" value="1"/>
</dbReference>
<gene>
    <name evidence="1" type="ORF">P0Y55_08600</name>
</gene>